<reference evidence="1" key="2">
    <citation type="submission" date="2004-02" db="EMBL/GenBank/DDBJ databases">
        <authorList>
            <consortium name="Genoscope"/>
            <consortium name="Whitehead Institute Centre for Genome Research"/>
        </authorList>
    </citation>
    <scope>NUCLEOTIDE SEQUENCE</scope>
</reference>
<feature type="non-terminal residue" evidence="1">
    <location>
        <position position="1"/>
    </location>
</feature>
<gene>
    <name evidence="1" type="ORF">GSTENG00038828001</name>
</gene>
<dbReference type="PANTHER" id="PTHR10730">
    <property type="entry name" value="PROCOLLAGEN-LYSINE,2-OXOGLUTARATE 5-DIOXYGENASE/GLYCOSYLTRANSFERASE 25 FAMILY MEMBER"/>
    <property type="match status" value="1"/>
</dbReference>
<dbReference type="OrthoDB" id="47375at2759"/>
<dbReference type="AlphaFoldDB" id="Q4RBN3"/>
<dbReference type="EMBL" id="CAAE01021056">
    <property type="protein sequence ID" value="CAG14200.1"/>
    <property type="molecule type" value="Genomic_DNA"/>
</dbReference>
<protein>
    <submittedName>
        <fullName evidence="1">(spotted green pufferfish) hypothetical protein</fullName>
    </submittedName>
</protein>
<name>Q4RBN3_TETNG</name>
<accession>Q4RBN3</accession>
<proteinExistence type="predicted"/>
<sequence>ALNSSDIKLLGVDLLPGYHDPFSGRSLTKGEVFFFLSHFFIWKEVRTSPLDRRRFPKLLMVDQQYDTALIFEDDVRFQANFKRRLLRLMEG</sequence>
<comment type="caution">
    <text evidence="1">The sequence shown here is derived from an EMBL/GenBank/DDBJ whole genome shotgun (WGS) entry which is preliminary data.</text>
</comment>
<dbReference type="PANTHER" id="PTHR10730:SF9">
    <property type="entry name" value="INACTIVE GLYCOSYLTRANSFERASE 25 FAMILY MEMBER 3"/>
    <property type="match status" value="1"/>
</dbReference>
<reference evidence="1" key="1">
    <citation type="journal article" date="2004" name="Nature">
        <title>Genome duplication in the teleost fish Tetraodon nigroviridis reveals the early vertebrate proto-karyotype.</title>
        <authorList>
            <person name="Jaillon O."/>
            <person name="Aury J.-M."/>
            <person name="Brunet F."/>
            <person name="Petit J.-L."/>
            <person name="Stange-Thomann N."/>
            <person name="Mauceli E."/>
            <person name="Bouneau L."/>
            <person name="Fischer C."/>
            <person name="Ozouf-Costaz C."/>
            <person name="Bernot A."/>
            <person name="Nicaud S."/>
            <person name="Jaffe D."/>
            <person name="Fisher S."/>
            <person name="Lutfalla G."/>
            <person name="Dossat C."/>
            <person name="Segurens B."/>
            <person name="Dasilva C."/>
            <person name="Salanoubat M."/>
            <person name="Levy M."/>
            <person name="Boudet N."/>
            <person name="Castellano S."/>
            <person name="Anthouard V."/>
            <person name="Jubin C."/>
            <person name="Castelli V."/>
            <person name="Katinka M."/>
            <person name="Vacherie B."/>
            <person name="Biemont C."/>
            <person name="Skalli Z."/>
            <person name="Cattolico L."/>
            <person name="Poulain J."/>
            <person name="De Berardinis V."/>
            <person name="Cruaud C."/>
            <person name="Duprat S."/>
            <person name="Brottier P."/>
            <person name="Coutanceau J.-P."/>
            <person name="Gouzy J."/>
            <person name="Parra G."/>
            <person name="Lardier G."/>
            <person name="Chapple C."/>
            <person name="McKernan K.J."/>
            <person name="McEwan P."/>
            <person name="Bosak S."/>
            <person name="Kellis M."/>
            <person name="Volff J.-N."/>
            <person name="Guigo R."/>
            <person name="Zody M.C."/>
            <person name="Mesirov J."/>
            <person name="Lindblad-Toh K."/>
            <person name="Birren B."/>
            <person name="Nusbaum C."/>
            <person name="Kahn D."/>
            <person name="Robinson-Rechavi M."/>
            <person name="Laudet V."/>
            <person name="Schachter V."/>
            <person name="Quetier F."/>
            <person name="Saurin W."/>
            <person name="Scarpelli C."/>
            <person name="Wincker P."/>
            <person name="Lander E.S."/>
            <person name="Weissenbach J."/>
            <person name="Roest Crollius H."/>
        </authorList>
    </citation>
    <scope>NUCLEOTIDE SEQUENCE [LARGE SCALE GENOMIC DNA]</scope>
</reference>
<evidence type="ECO:0000313" key="1">
    <source>
        <dbReference type="EMBL" id="CAG14200.1"/>
    </source>
</evidence>
<dbReference type="KEGG" id="tng:GSTEN00038828G001"/>
<organism evidence="1">
    <name type="scientific">Tetraodon nigroviridis</name>
    <name type="common">Spotted green pufferfish</name>
    <name type="synonym">Chelonodon nigroviridis</name>
    <dbReference type="NCBI Taxonomy" id="99883"/>
    <lineage>
        <taxon>Eukaryota</taxon>
        <taxon>Metazoa</taxon>
        <taxon>Chordata</taxon>
        <taxon>Craniata</taxon>
        <taxon>Vertebrata</taxon>
        <taxon>Euteleostomi</taxon>
        <taxon>Actinopterygii</taxon>
        <taxon>Neopterygii</taxon>
        <taxon>Teleostei</taxon>
        <taxon>Neoteleostei</taxon>
        <taxon>Acanthomorphata</taxon>
        <taxon>Eupercaria</taxon>
        <taxon>Tetraodontiformes</taxon>
        <taxon>Tetradontoidea</taxon>
        <taxon>Tetraodontidae</taxon>
        <taxon>Tetraodon</taxon>
    </lineage>
</organism>
<feature type="non-terminal residue" evidence="1">
    <location>
        <position position="91"/>
    </location>
</feature>
<dbReference type="InterPro" id="IPR050757">
    <property type="entry name" value="Collagen_mod_GT25"/>
</dbReference>